<dbReference type="InterPro" id="IPR011055">
    <property type="entry name" value="Dup_hybrid_motif"/>
</dbReference>
<feature type="domain" description="M23ase beta-sheet core" evidence="2">
    <location>
        <begin position="77"/>
        <end position="171"/>
    </location>
</feature>
<gene>
    <name evidence="3" type="ORF">SAMN05421733_101407</name>
</gene>
<sequence length="186" mass="20120">MLNKKLLSNILFSMSCVFISFTLASCSTHQKITPLPTPIITQLKAQPLGPMLPIPVQGISQKQLSDTWGVARSHGRKHDGIDIIAPRGTSVSSTTNGVIASLKPNTLGGTVVWIIGPAGSWHYYAHLDTLARGLYVGQQIKVGQRIGTVGNTGNAKHTVSHLHYGIYLDGKGRGAVNPYFYLYGRR</sequence>
<evidence type="ECO:0000259" key="2">
    <source>
        <dbReference type="Pfam" id="PF01551"/>
    </source>
</evidence>
<reference evidence="4" key="1">
    <citation type="submission" date="2016-09" db="EMBL/GenBank/DDBJ databases">
        <authorList>
            <person name="Varghese N."/>
            <person name="Submissions S."/>
        </authorList>
    </citation>
    <scope>NUCLEOTIDE SEQUENCE [LARGE SCALE GENOMIC DNA]</scope>
    <source>
        <strain evidence="4">ANC 4422</strain>
    </source>
</reference>
<evidence type="ECO:0000256" key="1">
    <source>
        <dbReference type="SAM" id="SignalP"/>
    </source>
</evidence>
<dbReference type="STRING" id="1219383.SAMN05421733_101407"/>
<evidence type="ECO:0000313" key="4">
    <source>
        <dbReference type="Proteomes" id="UP000242501"/>
    </source>
</evidence>
<dbReference type="SUPFAM" id="SSF51261">
    <property type="entry name" value="Duplicated hybrid motif"/>
    <property type="match status" value="1"/>
</dbReference>
<dbReference type="InterPro" id="IPR050570">
    <property type="entry name" value="Cell_wall_metabolism_enzyme"/>
</dbReference>
<dbReference type="EMBL" id="FMYL01000001">
    <property type="protein sequence ID" value="SDB83029.1"/>
    <property type="molecule type" value="Genomic_DNA"/>
</dbReference>
<dbReference type="Pfam" id="PF01551">
    <property type="entry name" value="Peptidase_M23"/>
    <property type="match status" value="1"/>
</dbReference>
<name>A0A1G6GM86_9GAMM</name>
<dbReference type="GO" id="GO:0004222">
    <property type="term" value="F:metalloendopeptidase activity"/>
    <property type="evidence" value="ECO:0007669"/>
    <property type="project" value="TreeGrafter"/>
</dbReference>
<dbReference type="Gene3D" id="2.70.70.10">
    <property type="entry name" value="Glucose Permease (Domain IIA)"/>
    <property type="match status" value="1"/>
</dbReference>
<dbReference type="CDD" id="cd12797">
    <property type="entry name" value="M23_peptidase"/>
    <property type="match status" value="1"/>
</dbReference>
<dbReference type="PANTHER" id="PTHR21666:SF268">
    <property type="entry name" value="PEPTIDASE M23 DOMAIN-CONTAINING PROTEIN"/>
    <property type="match status" value="1"/>
</dbReference>
<dbReference type="InterPro" id="IPR016047">
    <property type="entry name" value="M23ase_b-sheet_dom"/>
</dbReference>
<accession>A0A1G6GM86</accession>
<keyword evidence="4" id="KW-1185">Reference proteome</keyword>
<proteinExistence type="predicted"/>
<dbReference type="PROSITE" id="PS51257">
    <property type="entry name" value="PROKAR_LIPOPROTEIN"/>
    <property type="match status" value="1"/>
</dbReference>
<feature type="chain" id="PRO_5017473884" evidence="1">
    <location>
        <begin position="25"/>
        <end position="186"/>
    </location>
</feature>
<keyword evidence="1" id="KW-0732">Signal</keyword>
<protein>
    <submittedName>
        <fullName evidence="3">Peptidase family M23</fullName>
    </submittedName>
</protein>
<evidence type="ECO:0000313" key="3">
    <source>
        <dbReference type="EMBL" id="SDB83029.1"/>
    </source>
</evidence>
<dbReference type="PANTHER" id="PTHR21666">
    <property type="entry name" value="PEPTIDASE-RELATED"/>
    <property type="match status" value="1"/>
</dbReference>
<dbReference type="Proteomes" id="UP000242501">
    <property type="component" value="Unassembled WGS sequence"/>
</dbReference>
<organism evidence="3 4">
    <name type="scientific">Acinetobacter boissieri</name>
    <dbReference type="NCBI Taxonomy" id="1219383"/>
    <lineage>
        <taxon>Bacteria</taxon>
        <taxon>Pseudomonadati</taxon>
        <taxon>Pseudomonadota</taxon>
        <taxon>Gammaproteobacteria</taxon>
        <taxon>Moraxellales</taxon>
        <taxon>Moraxellaceae</taxon>
        <taxon>Acinetobacter</taxon>
    </lineage>
</organism>
<dbReference type="AlphaFoldDB" id="A0A1G6GM86"/>
<feature type="signal peptide" evidence="1">
    <location>
        <begin position="1"/>
        <end position="24"/>
    </location>
</feature>